<keyword evidence="2" id="KW-1185">Reference proteome</keyword>
<evidence type="ECO:0000313" key="1">
    <source>
        <dbReference type="EMBL" id="KDR68240.1"/>
    </source>
</evidence>
<organism evidence="1 2">
    <name type="scientific">Galerina marginata (strain CBS 339.88)</name>
    <dbReference type="NCBI Taxonomy" id="685588"/>
    <lineage>
        <taxon>Eukaryota</taxon>
        <taxon>Fungi</taxon>
        <taxon>Dikarya</taxon>
        <taxon>Basidiomycota</taxon>
        <taxon>Agaricomycotina</taxon>
        <taxon>Agaricomycetes</taxon>
        <taxon>Agaricomycetidae</taxon>
        <taxon>Agaricales</taxon>
        <taxon>Agaricineae</taxon>
        <taxon>Strophariaceae</taxon>
        <taxon>Galerina</taxon>
    </lineage>
</organism>
<name>A0A067SBE0_GALM3</name>
<reference evidence="2" key="1">
    <citation type="journal article" date="2014" name="Proc. Natl. Acad. Sci. U.S.A.">
        <title>Extensive sampling of basidiomycete genomes demonstrates inadequacy of the white-rot/brown-rot paradigm for wood decay fungi.</title>
        <authorList>
            <person name="Riley R."/>
            <person name="Salamov A.A."/>
            <person name="Brown D.W."/>
            <person name="Nagy L.G."/>
            <person name="Floudas D."/>
            <person name="Held B.W."/>
            <person name="Levasseur A."/>
            <person name="Lombard V."/>
            <person name="Morin E."/>
            <person name="Otillar R."/>
            <person name="Lindquist E.A."/>
            <person name="Sun H."/>
            <person name="LaButti K.M."/>
            <person name="Schmutz J."/>
            <person name="Jabbour D."/>
            <person name="Luo H."/>
            <person name="Baker S.E."/>
            <person name="Pisabarro A.G."/>
            <person name="Walton J.D."/>
            <person name="Blanchette R.A."/>
            <person name="Henrissat B."/>
            <person name="Martin F."/>
            <person name="Cullen D."/>
            <person name="Hibbett D.S."/>
            <person name="Grigoriev I.V."/>
        </authorList>
    </citation>
    <scope>NUCLEOTIDE SEQUENCE [LARGE SCALE GENOMIC DNA]</scope>
    <source>
        <strain evidence="2">CBS 339.88</strain>
    </source>
</reference>
<dbReference type="HOGENOM" id="CLU_2097059_0_0_1"/>
<dbReference type="Proteomes" id="UP000027222">
    <property type="component" value="Unassembled WGS sequence"/>
</dbReference>
<dbReference type="EMBL" id="KL142409">
    <property type="protein sequence ID" value="KDR68240.1"/>
    <property type="molecule type" value="Genomic_DNA"/>
</dbReference>
<dbReference type="AlphaFoldDB" id="A0A067SBE0"/>
<gene>
    <name evidence="1" type="ORF">GALMADRAFT_161136</name>
</gene>
<sequence>MQQPCSSRPIVLLYGTVAINAWFPTCSFQSSHPSPPPSHALPRRIFLLAVTPSPRRIVQPLGLHGSSLEGGRQLVIGITPPTARSRDGYISSTSLLHFRAFFCASTHAPVLACLYV</sequence>
<evidence type="ECO:0000313" key="2">
    <source>
        <dbReference type="Proteomes" id="UP000027222"/>
    </source>
</evidence>
<proteinExistence type="predicted"/>
<accession>A0A067SBE0</accession>
<protein>
    <submittedName>
        <fullName evidence="1">Uncharacterized protein</fullName>
    </submittedName>
</protein>